<dbReference type="GO" id="GO:0006508">
    <property type="term" value="P:proteolysis"/>
    <property type="evidence" value="ECO:0007669"/>
    <property type="project" value="InterPro"/>
</dbReference>
<keyword evidence="5" id="KW-1185">Reference proteome</keyword>
<dbReference type="PANTHER" id="PTHR11731">
    <property type="entry name" value="PROTEASE FAMILY S9B,C DIPEPTIDYL-PEPTIDASE IV-RELATED"/>
    <property type="match status" value="1"/>
</dbReference>
<gene>
    <name evidence="4" type="ORF">SAMN05421788_103461</name>
</gene>
<feature type="chain" id="PRO_5030023097" evidence="1">
    <location>
        <begin position="23"/>
        <end position="719"/>
    </location>
</feature>
<proteinExistence type="predicted"/>
<reference evidence="5" key="1">
    <citation type="submission" date="2017-01" db="EMBL/GenBank/DDBJ databases">
        <authorList>
            <person name="Varghese N."/>
            <person name="Submissions S."/>
        </authorList>
    </citation>
    <scope>NUCLEOTIDE SEQUENCE [LARGE SCALE GENOMIC DNA]</scope>
    <source>
        <strain evidence="5">DSM 21054</strain>
    </source>
</reference>
<dbReference type="AlphaFoldDB" id="A0A173MKJ4"/>
<accession>A0A173MKJ4</accession>
<protein>
    <submittedName>
        <fullName evidence="4">Dipeptidyl-peptidase-4</fullName>
    </submittedName>
</protein>
<evidence type="ECO:0000313" key="4">
    <source>
        <dbReference type="EMBL" id="SIT09666.1"/>
    </source>
</evidence>
<evidence type="ECO:0000259" key="2">
    <source>
        <dbReference type="Pfam" id="PF00326"/>
    </source>
</evidence>
<dbReference type="Pfam" id="PF00930">
    <property type="entry name" value="DPPIV_N"/>
    <property type="match status" value="1"/>
</dbReference>
<feature type="signal peptide" evidence="1">
    <location>
        <begin position="1"/>
        <end position="22"/>
    </location>
</feature>
<dbReference type="GO" id="GO:0008236">
    <property type="term" value="F:serine-type peptidase activity"/>
    <property type="evidence" value="ECO:0007669"/>
    <property type="project" value="InterPro"/>
</dbReference>
<dbReference type="OrthoDB" id="9812921at2"/>
<dbReference type="STRING" id="477680.SAMN05421788_103461"/>
<dbReference type="InterPro" id="IPR050278">
    <property type="entry name" value="Serine_Prot_S9B/DPPIV"/>
</dbReference>
<dbReference type="InterPro" id="IPR029058">
    <property type="entry name" value="AB_hydrolase_fold"/>
</dbReference>
<evidence type="ECO:0000256" key="1">
    <source>
        <dbReference type="SAM" id="SignalP"/>
    </source>
</evidence>
<feature type="domain" description="Dipeptidylpeptidase IV N-terminal" evidence="3">
    <location>
        <begin position="118"/>
        <end position="439"/>
    </location>
</feature>
<evidence type="ECO:0000259" key="3">
    <source>
        <dbReference type="Pfam" id="PF00930"/>
    </source>
</evidence>
<keyword evidence="1" id="KW-0732">Signal</keyword>
<dbReference type="Pfam" id="PF00326">
    <property type="entry name" value="Peptidase_S9"/>
    <property type="match status" value="1"/>
</dbReference>
<dbReference type="InterPro" id="IPR002469">
    <property type="entry name" value="Peptidase_S9B_N"/>
</dbReference>
<dbReference type="Gene3D" id="3.40.50.1820">
    <property type="entry name" value="alpha/beta hydrolase"/>
    <property type="match status" value="1"/>
</dbReference>
<dbReference type="GO" id="GO:0008239">
    <property type="term" value="F:dipeptidyl-peptidase activity"/>
    <property type="evidence" value="ECO:0007669"/>
    <property type="project" value="TreeGrafter"/>
</dbReference>
<dbReference type="EMBL" id="FTOR01000003">
    <property type="protein sequence ID" value="SIT09666.1"/>
    <property type="molecule type" value="Genomic_DNA"/>
</dbReference>
<dbReference type="RefSeq" id="WP_076379269.1">
    <property type="nucleotide sequence ID" value="NZ_AP017422.1"/>
</dbReference>
<dbReference type="KEGG" id="fln:FLA_4157"/>
<evidence type="ECO:0000313" key="5">
    <source>
        <dbReference type="Proteomes" id="UP000186917"/>
    </source>
</evidence>
<dbReference type="Proteomes" id="UP000186917">
    <property type="component" value="Unassembled WGS sequence"/>
</dbReference>
<name>A0A173MKJ4_9BACT</name>
<dbReference type="InterPro" id="IPR001375">
    <property type="entry name" value="Peptidase_S9_cat"/>
</dbReference>
<dbReference type="Gene3D" id="2.140.10.30">
    <property type="entry name" value="Dipeptidylpeptidase IV, N-terminal domain"/>
    <property type="match status" value="1"/>
</dbReference>
<dbReference type="SUPFAM" id="SSF82171">
    <property type="entry name" value="DPP6 N-terminal domain-like"/>
    <property type="match status" value="1"/>
</dbReference>
<feature type="domain" description="Peptidase S9 prolyl oligopeptidase catalytic" evidence="2">
    <location>
        <begin position="526"/>
        <end position="719"/>
    </location>
</feature>
<dbReference type="PANTHER" id="PTHR11731:SF193">
    <property type="entry name" value="DIPEPTIDYL PEPTIDASE 9"/>
    <property type="match status" value="1"/>
</dbReference>
<sequence length="719" mass="81652">MRLSRHIWVVALLGSLTSISFAQNRQFTMAQATNGFRQELAPEKLKQFEWIPGKKAFTRVVTVNQQQCWVSYTLPSLKADTLLKLADLNSQLFAKTPLKALPALHWLSENKAWFAKDDVYYIGTLANNSFQWLPQTKFEDKAENITFDKTSQQFIYTVNHNLVLRHQEGQQVSLTTDGSADIVYGQSVHRDEFGIDHGLFFSPKGNKVAYYRMDQSMVTHYPIPDWTATPARVNNIRYPMAGDSSHQVTLAIHDAHSSKTVYMATGKPADQYLTCVSWSPDEASMYIALLNREQNHLQLNQYDATTGALLRTVLEEKNDKYVHPMHSLQFIPWNNDQFIWWSERDGFDHLYLYNTKGEIVRQLTKGNWLVNDIIGFNSQRKEVIYTSSAEGAMEKHIYAVSTVTGQVRKLTTAAGWHDAISNSTGEYILDTYSSGTTPYVARVTDVTGKWQQNILTATDPLAGFQRPTVRNIQLQANDGTPLYAKMILPVNFDSTKQYPVIVYLYNGPGIQLLHNSYPASGNLWYEYMAQHGFIVFTMDGRGSSNRGLKFEQATFRHLGTVEIDDQLQGVAYLKSLPYVNASRMGLHGWSFGGFMTTSIMLRQPGVFKAAVAGGPVIDWRMYEVMYTERYMDTPQENPAGYAEANLLTKTPALQGNLMLIHGTSDDVVVWQHSIDFIKACVDNGKQVDYFVYPGHLHNVYGKDRVHLMQKITDYFTTHL</sequence>
<organism evidence="4 5">
    <name type="scientific">Filimonas lacunae</name>
    <dbReference type="NCBI Taxonomy" id="477680"/>
    <lineage>
        <taxon>Bacteria</taxon>
        <taxon>Pseudomonadati</taxon>
        <taxon>Bacteroidota</taxon>
        <taxon>Chitinophagia</taxon>
        <taxon>Chitinophagales</taxon>
        <taxon>Chitinophagaceae</taxon>
        <taxon>Filimonas</taxon>
    </lineage>
</organism>
<dbReference type="SUPFAM" id="SSF53474">
    <property type="entry name" value="alpha/beta-Hydrolases"/>
    <property type="match status" value="1"/>
</dbReference>